<sequence>MFEGVVHQVLQGFLGRYVKDIHKHQLKITIWNEEVFLENAELSIEAFDYLQLPFALKEGRIGKISIKIPWKKLGWNPLVISLENVFLCASQRDDEEWSLDEVEKREFDGKKAKLAAAELAKLSKRVCENQAGFRSIITAKVLDSIQVLIKDFHILYHDKLSDPACNIFGLKFSNLRTMKQNPFGSVGRGRGAQVNKTVEIMGLEFYCGTFDGVVDLMTMDNDCKKYNSILSPCDVSMSLSVNISGELDSKNPLNSVTAEVTGLVMSIDEVQLQQILILWDYLCTCEMRNKYEHYRPWYSPLSKNVNLYKTTLDFLRHHQPIDESTRWELEKMEKELDIDDILSYRSAAECELQFRIFYPCEFYLAAGVFGELFNWKILWMAALALGMLGAGGTNYLGQFSGAVSDVVIKDMYEEVECNPPILSNGPAGCSNKR</sequence>
<proteinExistence type="predicted"/>
<name>A0AAW1WGH3_RUBAR</name>
<keyword evidence="1" id="KW-0813">Transport</keyword>
<organism evidence="3 4">
    <name type="scientific">Rubus argutus</name>
    <name type="common">Southern blackberry</name>
    <dbReference type="NCBI Taxonomy" id="59490"/>
    <lineage>
        <taxon>Eukaryota</taxon>
        <taxon>Viridiplantae</taxon>
        <taxon>Streptophyta</taxon>
        <taxon>Embryophyta</taxon>
        <taxon>Tracheophyta</taxon>
        <taxon>Spermatophyta</taxon>
        <taxon>Magnoliopsida</taxon>
        <taxon>eudicotyledons</taxon>
        <taxon>Gunneridae</taxon>
        <taxon>Pentapetalae</taxon>
        <taxon>rosids</taxon>
        <taxon>fabids</taxon>
        <taxon>Rosales</taxon>
        <taxon>Rosaceae</taxon>
        <taxon>Rosoideae</taxon>
        <taxon>Rosoideae incertae sedis</taxon>
        <taxon>Rubus</taxon>
    </lineage>
</organism>
<dbReference type="AlphaFoldDB" id="A0AAW1WGH3"/>
<dbReference type="Pfam" id="PF12624">
    <property type="entry name" value="VPS13_N"/>
    <property type="match status" value="1"/>
</dbReference>
<evidence type="ECO:0000256" key="1">
    <source>
        <dbReference type="ARBA" id="ARBA00022448"/>
    </source>
</evidence>
<dbReference type="Proteomes" id="UP001457282">
    <property type="component" value="Unassembled WGS sequence"/>
</dbReference>
<dbReference type="InterPro" id="IPR026854">
    <property type="entry name" value="VPS13_N"/>
</dbReference>
<dbReference type="PANTHER" id="PTHR16166:SF143">
    <property type="entry name" value="PROTEIN SORTING-ASSOCIATED PROTEIN, PUTATIVE (DUF1162)-RELATED"/>
    <property type="match status" value="1"/>
</dbReference>
<keyword evidence="4" id="KW-1185">Reference proteome</keyword>
<reference evidence="3 4" key="1">
    <citation type="journal article" date="2023" name="G3 (Bethesda)">
        <title>A chromosome-length genome assembly and annotation of blackberry (Rubus argutus, cv. 'Hillquist').</title>
        <authorList>
            <person name="Bruna T."/>
            <person name="Aryal R."/>
            <person name="Dudchenko O."/>
            <person name="Sargent D.J."/>
            <person name="Mead D."/>
            <person name="Buti M."/>
            <person name="Cavallini A."/>
            <person name="Hytonen T."/>
            <person name="Andres J."/>
            <person name="Pham M."/>
            <person name="Weisz D."/>
            <person name="Mascagni F."/>
            <person name="Usai G."/>
            <person name="Natali L."/>
            <person name="Bassil N."/>
            <person name="Fernandez G.E."/>
            <person name="Lomsadze A."/>
            <person name="Armour M."/>
            <person name="Olukolu B."/>
            <person name="Poorten T."/>
            <person name="Britton C."/>
            <person name="Davik J."/>
            <person name="Ashrafi H."/>
            <person name="Aiden E.L."/>
            <person name="Borodovsky M."/>
            <person name="Worthington M."/>
        </authorList>
    </citation>
    <scope>NUCLEOTIDE SEQUENCE [LARGE SCALE GENOMIC DNA]</scope>
    <source>
        <strain evidence="3">PI 553951</strain>
    </source>
</reference>
<dbReference type="PANTHER" id="PTHR16166">
    <property type="entry name" value="VACUOLAR PROTEIN SORTING-ASSOCIATED PROTEIN VPS13"/>
    <property type="match status" value="1"/>
</dbReference>
<gene>
    <name evidence="3" type="ORF">M0R45_032301</name>
</gene>
<evidence type="ECO:0000313" key="4">
    <source>
        <dbReference type="Proteomes" id="UP001457282"/>
    </source>
</evidence>
<dbReference type="EMBL" id="JBEDUW010000006">
    <property type="protein sequence ID" value="KAK9923904.1"/>
    <property type="molecule type" value="Genomic_DNA"/>
</dbReference>
<evidence type="ECO:0000259" key="2">
    <source>
        <dbReference type="Pfam" id="PF12624"/>
    </source>
</evidence>
<comment type="caution">
    <text evidence="3">The sequence shown here is derived from an EMBL/GenBank/DDBJ whole genome shotgun (WGS) entry which is preliminary data.</text>
</comment>
<dbReference type="InterPro" id="IPR026847">
    <property type="entry name" value="VPS13"/>
</dbReference>
<protein>
    <recommendedName>
        <fullName evidence="2">Chorein N-terminal domain-containing protein</fullName>
    </recommendedName>
</protein>
<accession>A0AAW1WGH3</accession>
<dbReference type="GO" id="GO:0045053">
    <property type="term" value="P:protein retention in Golgi apparatus"/>
    <property type="evidence" value="ECO:0007669"/>
    <property type="project" value="TreeGrafter"/>
</dbReference>
<evidence type="ECO:0000313" key="3">
    <source>
        <dbReference type="EMBL" id="KAK9923904.1"/>
    </source>
</evidence>
<feature type="domain" description="Chorein N-terminal" evidence="2">
    <location>
        <begin position="1"/>
        <end position="176"/>
    </location>
</feature>
<dbReference type="GO" id="GO:0006623">
    <property type="term" value="P:protein targeting to vacuole"/>
    <property type="evidence" value="ECO:0007669"/>
    <property type="project" value="TreeGrafter"/>
</dbReference>